<dbReference type="GO" id="GO:0016020">
    <property type="term" value="C:membrane"/>
    <property type="evidence" value="ECO:0007669"/>
    <property type="project" value="TreeGrafter"/>
</dbReference>
<evidence type="ECO:0000256" key="1">
    <source>
        <dbReference type="ARBA" id="ARBA00022679"/>
    </source>
</evidence>
<dbReference type="OrthoDB" id="40902at2759"/>
<keyword evidence="2 7" id="KW-0547">Nucleotide-binding</keyword>
<dbReference type="Proteomes" id="UP000009168">
    <property type="component" value="Unassembled WGS sequence"/>
</dbReference>
<dbReference type="PROSITE" id="PS00018">
    <property type="entry name" value="EF_HAND_1"/>
    <property type="match status" value="3"/>
</dbReference>
<evidence type="ECO:0000256" key="7">
    <source>
        <dbReference type="PROSITE-ProRule" id="PRU10141"/>
    </source>
</evidence>
<dbReference type="InParanoid" id="W7XC24"/>
<feature type="domain" description="EF-hand" evidence="9">
    <location>
        <begin position="482"/>
        <end position="517"/>
    </location>
</feature>
<dbReference type="SUPFAM" id="SSF47473">
    <property type="entry name" value="EF-hand"/>
    <property type="match status" value="2"/>
</dbReference>
<dbReference type="Gene3D" id="3.30.200.20">
    <property type="entry name" value="Phosphorylase Kinase, domain 1"/>
    <property type="match status" value="1"/>
</dbReference>
<keyword evidence="1" id="KW-0808">Transferase</keyword>
<evidence type="ECO:0000256" key="3">
    <source>
        <dbReference type="ARBA" id="ARBA00022777"/>
    </source>
</evidence>
<sequence>MSRQIGNYVWDNSGFLGEGSYGKVYKGKDVKTGELVAVKCMDMSQFTDQFMKESLENEIGVMKILHSNNVVRMLHCEQDKKTTYIILELCPDGDLRKFIHSNGGHLNETLSLEILNQLMFGFKELVDHGFIHRDIKPENTLIKNKVYKVADFGFACKADISGKKLIKECVGTPLYMAPQLLENTPYTSKSDLWSIGMMFYEMLFGKTPWPARDINSYLRNMKNSPLRFPYDKPIGKNTKDFITRCLTINEKSRISWEEVFQHPILKSISGKQEGPAFNFDDKAKQIIRSMQQIVQTRNLNTEQIFYKFDSDHQGGLNPQEFHLLLQNIDPRITYYESEHLFQIVDSSKDGRISLQEFKAIFNEWDFSDINDVGAQVIVDLKEIIKHNKLSLKQIFQNFDKDKQGTLDLQEFQKLIRVVAPRLKDYEIVPVFKKFDTNGDNQVSFEEFYRVLAYGMEEQDSKFNPSYEKGKKLIGELKRIIKNHNLNLKQIFNNFDKSKDGKLNLEEFTKLVLVIDKNLPSAEIKTIFDLFNSDGDNEITFEEFSNTLAN</sequence>
<organism evidence="10 11">
    <name type="scientific">Tetrahymena thermophila (strain SB210)</name>
    <dbReference type="NCBI Taxonomy" id="312017"/>
    <lineage>
        <taxon>Eukaryota</taxon>
        <taxon>Sar</taxon>
        <taxon>Alveolata</taxon>
        <taxon>Ciliophora</taxon>
        <taxon>Intramacronucleata</taxon>
        <taxon>Oligohymenophorea</taxon>
        <taxon>Hymenostomatida</taxon>
        <taxon>Tetrahymenina</taxon>
        <taxon>Tetrahymenidae</taxon>
        <taxon>Tetrahymena</taxon>
    </lineage>
</organism>
<proteinExistence type="inferred from homology"/>
<dbReference type="PROSITE" id="PS50011">
    <property type="entry name" value="PROTEIN_KINASE_DOM"/>
    <property type="match status" value="1"/>
</dbReference>
<dbReference type="GO" id="GO:0004674">
    <property type="term" value="F:protein serine/threonine kinase activity"/>
    <property type="evidence" value="ECO:0007669"/>
    <property type="project" value="InterPro"/>
</dbReference>
<dbReference type="PROSITE" id="PS00107">
    <property type="entry name" value="PROTEIN_KINASE_ATP"/>
    <property type="match status" value="1"/>
</dbReference>
<dbReference type="SMART" id="SM00054">
    <property type="entry name" value="EFh"/>
    <property type="match status" value="6"/>
</dbReference>
<dbReference type="InterPro" id="IPR002048">
    <property type="entry name" value="EF_hand_dom"/>
</dbReference>
<keyword evidence="3 10" id="KW-0418">Kinase</keyword>
<dbReference type="Gene3D" id="1.10.238.10">
    <property type="entry name" value="EF-hand"/>
    <property type="match status" value="3"/>
</dbReference>
<evidence type="ECO:0000313" key="10">
    <source>
        <dbReference type="EMBL" id="EWS74008.1"/>
    </source>
</evidence>
<accession>W7XC24</accession>
<dbReference type="GeneID" id="24438997"/>
<feature type="domain" description="EF-hand" evidence="9">
    <location>
        <begin position="430"/>
        <end position="457"/>
    </location>
</feature>
<dbReference type="InterPro" id="IPR017441">
    <property type="entry name" value="Protein_kinase_ATP_BS"/>
</dbReference>
<dbReference type="FunFam" id="1.10.510.10:FF:000737">
    <property type="entry name" value="Protein kinase, putative"/>
    <property type="match status" value="1"/>
</dbReference>
<dbReference type="InterPro" id="IPR011009">
    <property type="entry name" value="Kinase-like_dom_sf"/>
</dbReference>
<feature type="domain" description="EF-hand" evidence="9">
    <location>
        <begin position="518"/>
        <end position="549"/>
    </location>
</feature>
<dbReference type="InterPro" id="IPR008271">
    <property type="entry name" value="Ser/Thr_kinase_AS"/>
</dbReference>
<dbReference type="InterPro" id="IPR018247">
    <property type="entry name" value="EF_Hand_1_Ca_BS"/>
</dbReference>
<evidence type="ECO:0000259" key="8">
    <source>
        <dbReference type="PROSITE" id="PS50011"/>
    </source>
</evidence>
<feature type="domain" description="EF-hand" evidence="9">
    <location>
        <begin position="296"/>
        <end position="331"/>
    </location>
</feature>
<dbReference type="GO" id="GO:0005509">
    <property type="term" value="F:calcium ion binding"/>
    <property type="evidence" value="ECO:0007669"/>
    <property type="project" value="InterPro"/>
</dbReference>
<dbReference type="PANTHER" id="PTHR24348">
    <property type="entry name" value="SERINE/THREONINE-PROTEIN KINASE UNC-51-RELATED"/>
    <property type="match status" value="1"/>
</dbReference>
<evidence type="ECO:0000256" key="5">
    <source>
        <dbReference type="ARBA" id="ARBA00022840"/>
    </source>
</evidence>
<dbReference type="Pfam" id="PF13499">
    <property type="entry name" value="EF-hand_7"/>
    <property type="match status" value="3"/>
</dbReference>
<dbReference type="PROSITE" id="PS00108">
    <property type="entry name" value="PROTEIN_KINASE_ST"/>
    <property type="match status" value="1"/>
</dbReference>
<dbReference type="InterPro" id="IPR000719">
    <property type="entry name" value="Prot_kinase_dom"/>
</dbReference>
<evidence type="ECO:0000256" key="6">
    <source>
        <dbReference type="ARBA" id="ARBA00024334"/>
    </source>
</evidence>
<name>W7XC24_TETTS</name>
<evidence type="ECO:0000259" key="9">
    <source>
        <dbReference type="PROSITE" id="PS50222"/>
    </source>
</evidence>
<keyword evidence="11" id="KW-1185">Reference proteome</keyword>
<feature type="domain" description="EF-hand" evidence="9">
    <location>
        <begin position="386"/>
        <end position="421"/>
    </location>
</feature>
<dbReference type="SMART" id="SM00220">
    <property type="entry name" value="S_TKc"/>
    <property type="match status" value="1"/>
</dbReference>
<evidence type="ECO:0000313" key="11">
    <source>
        <dbReference type="Proteomes" id="UP000009168"/>
    </source>
</evidence>
<dbReference type="EMBL" id="GG662665">
    <property type="protein sequence ID" value="EWS74008.1"/>
    <property type="molecule type" value="Genomic_DNA"/>
</dbReference>
<dbReference type="PANTHER" id="PTHR24348:SF22">
    <property type="entry name" value="NON-SPECIFIC SERINE_THREONINE PROTEIN KINASE"/>
    <property type="match status" value="1"/>
</dbReference>
<feature type="binding site" evidence="7">
    <location>
        <position position="39"/>
    </location>
    <ligand>
        <name>ATP</name>
        <dbReference type="ChEBI" id="CHEBI:30616"/>
    </ligand>
</feature>
<comment type="similarity">
    <text evidence="6">Belongs to the protein kinase superfamily. Ser/Thr protein kinase family. CDPK subfamily.</text>
</comment>
<dbReference type="Pfam" id="PF00069">
    <property type="entry name" value="Pkinase"/>
    <property type="match status" value="1"/>
</dbReference>
<dbReference type="InterPro" id="IPR011992">
    <property type="entry name" value="EF-hand-dom_pair"/>
</dbReference>
<dbReference type="GO" id="GO:0000045">
    <property type="term" value="P:autophagosome assembly"/>
    <property type="evidence" value="ECO:0007669"/>
    <property type="project" value="TreeGrafter"/>
</dbReference>
<dbReference type="RefSeq" id="XP_012653470.1">
    <property type="nucleotide sequence ID" value="XM_012798016.1"/>
</dbReference>
<keyword evidence="5 7" id="KW-0067">ATP-binding</keyword>
<dbReference type="FunFam" id="3.30.200.20:FF:000660">
    <property type="entry name" value="Uncharacterized protein"/>
    <property type="match status" value="1"/>
</dbReference>
<feature type="domain" description="Protein kinase" evidence="8">
    <location>
        <begin position="10"/>
        <end position="265"/>
    </location>
</feature>
<dbReference type="SUPFAM" id="SSF56112">
    <property type="entry name" value="Protein kinase-like (PK-like)"/>
    <property type="match status" value="1"/>
</dbReference>
<dbReference type="PROSITE" id="PS50222">
    <property type="entry name" value="EF_HAND_2"/>
    <property type="match status" value="6"/>
</dbReference>
<dbReference type="GO" id="GO:0000407">
    <property type="term" value="C:phagophore assembly site"/>
    <property type="evidence" value="ECO:0007669"/>
    <property type="project" value="TreeGrafter"/>
</dbReference>
<feature type="domain" description="EF-hand" evidence="9">
    <location>
        <begin position="338"/>
        <end position="367"/>
    </location>
</feature>
<dbReference type="GO" id="GO:0010506">
    <property type="term" value="P:regulation of autophagy"/>
    <property type="evidence" value="ECO:0007669"/>
    <property type="project" value="InterPro"/>
</dbReference>
<dbReference type="GO" id="GO:0005829">
    <property type="term" value="C:cytosol"/>
    <property type="evidence" value="ECO:0007669"/>
    <property type="project" value="TreeGrafter"/>
</dbReference>
<evidence type="ECO:0000256" key="4">
    <source>
        <dbReference type="ARBA" id="ARBA00022837"/>
    </source>
</evidence>
<dbReference type="Gene3D" id="1.10.510.10">
    <property type="entry name" value="Transferase(Phosphotransferase) domain 1"/>
    <property type="match status" value="1"/>
</dbReference>
<reference evidence="11" key="1">
    <citation type="journal article" date="2006" name="PLoS Biol.">
        <title>Macronuclear genome sequence of the ciliate Tetrahymena thermophila, a model eukaryote.</title>
        <authorList>
            <person name="Eisen J.A."/>
            <person name="Coyne R.S."/>
            <person name="Wu M."/>
            <person name="Wu D."/>
            <person name="Thiagarajan M."/>
            <person name="Wortman J.R."/>
            <person name="Badger J.H."/>
            <person name="Ren Q."/>
            <person name="Amedeo P."/>
            <person name="Jones K.M."/>
            <person name="Tallon L.J."/>
            <person name="Delcher A.L."/>
            <person name="Salzberg S.L."/>
            <person name="Silva J.C."/>
            <person name="Haas B.J."/>
            <person name="Majoros W.H."/>
            <person name="Farzad M."/>
            <person name="Carlton J.M."/>
            <person name="Smith R.K. Jr."/>
            <person name="Garg J."/>
            <person name="Pearlman R.E."/>
            <person name="Karrer K.M."/>
            <person name="Sun L."/>
            <person name="Manning G."/>
            <person name="Elde N.C."/>
            <person name="Turkewitz A.P."/>
            <person name="Asai D.J."/>
            <person name="Wilkes D.E."/>
            <person name="Wang Y."/>
            <person name="Cai H."/>
            <person name="Collins K."/>
            <person name="Stewart B.A."/>
            <person name="Lee S.R."/>
            <person name="Wilamowska K."/>
            <person name="Weinberg Z."/>
            <person name="Ruzzo W.L."/>
            <person name="Wloga D."/>
            <person name="Gaertig J."/>
            <person name="Frankel J."/>
            <person name="Tsao C.-C."/>
            <person name="Gorovsky M.A."/>
            <person name="Keeling P.J."/>
            <person name="Waller R.F."/>
            <person name="Patron N.J."/>
            <person name="Cherry J.M."/>
            <person name="Stover N.A."/>
            <person name="Krieger C.J."/>
            <person name="del Toro C."/>
            <person name="Ryder H.F."/>
            <person name="Williamson S.C."/>
            <person name="Barbeau R.A."/>
            <person name="Hamilton E.P."/>
            <person name="Orias E."/>
        </authorList>
    </citation>
    <scope>NUCLEOTIDE SEQUENCE [LARGE SCALE GENOMIC DNA]</scope>
    <source>
        <strain evidence="11">SB210</strain>
    </source>
</reference>
<dbReference type="AlphaFoldDB" id="W7XC24"/>
<dbReference type="InterPro" id="IPR045269">
    <property type="entry name" value="Atg1-like"/>
</dbReference>
<dbReference type="GO" id="GO:0005776">
    <property type="term" value="C:autophagosome"/>
    <property type="evidence" value="ECO:0007669"/>
    <property type="project" value="TreeGrafter"/>
</dbReference>
<dbReference type="STRING" id="312017.W7XC24"/>
<keyword evidence="4" id="KW-0106">Calcium</keyword>
<evidence type="ECO:0000256" key="2">
    <source>
        <dbReference type="ARBA" id="ARBA00022741"/>
    </source>
</evidence>
<gene>
    <name evidence="10" type="ORF">TTHERM_000442899</name>
</gene>
<dbReference type="KEGG" id="tet:TTHERM_000442899"/>
<dbReference type="GO" id="GO:0005524">
    <property type="term" value="F:ATP binding"/>
    <property type="evidence" value="ECO:0007669"/>
    <property type="project" value="UniProtKB-UniRule"/>
</dbReference>
<protein>
    <submittedName>
        <fullName evidence="10">Kinase domain protein</fullName>
    </submittedName>
</protein>